<feature type="compositionally biased region" description="Acidic residues" evidence="1">
    <location>
        <begin position="110"/>
        <end position="120"/>
    </location>
</feature>
<proteinExistence type="predicted"/>
<feature type="compositionally biased region" description="Low complexity" evidence="1">
    <location>
        <begin position="121"/>
        <end position="146"/>
    </location>
</feature>
<sequence>MQTSSTHRAHIIASATAHAHDTHAAASPQLRRQAALFRLHRDAPATEAHDVPPATPRSCEPDAQPDALADAPADAQHHLPHEMHPPPSFSEVVESDENRRDGDKHASDGDTSDDASDDAAGDAGDNSAGASNASGGSPASPSSDSGACAAVRATGIQAAAHTTQSAAHAAMTRAAPVRNISATADDAATPHRFIDFIVARVADFSSNPAVLARGHWHITIALDPALLPGCELSLTLSHFALTLRFDLSSEHSRYLILKHEPSLRERLGELMQARSDGPCSIDIIVT</sequence>
<dbReference type="AlphaFoldDB" id="A0A6J5EV40"/>
<dbReference type="Pfam" id="PF09483">
    <property type="entry name" value="HpaP"/>
    <property type="match status" value="1"/>
</dbReference>
<dbReference type="Proteomes" id="UP000494329">
    <property type="component" value="Unassembled WGS sequence"/>
</dbReference>
<gene>
    <name evidence="2" type="ORF">LMG29739_05556</name>
</gene>
<feature type="compositionally biased region" description="Basic and acidic residues" evidence="1">
    <location>
        <begin position="96"/>
        <end position="108"/>
    </location>
</feature>
<name>A0A6J5EV40_9BURK</name>
<organism evidence="2 3">
    <name type="scientific">Paraburkholderia solisilvae</name>
    <dbReference type="NCBI Taxonomy" id="624376"/>
    <lineage>
        <taxon>Bacteria</taxon>
        <taxon>Pseudomonadati</taxon>
        <taxon>Pseudomonadota</taxon>
        <taxon>Betaproteobacteria</taxon>
        <taxon>Burkholderiales</taxon>
        <taxon>Burkholderiaceae</taxon>
        <taxon>Paraburkholderia</taxon>
    </lineage>
</organism>
<feature type="compositionally biased region" description="Basic and acidic residues" evidence="1">
    <location>
        <begin position="75"/>
        <end position="84"/>
    </location>
</feature>
<evidence type="ECO:0000313" key="2">
    <source>
        <dbReference type="EMBL" id="CAB3769467.1"/>
    </source>
</evidence>
<protein>
    <recommendedName>
        <fullName evidence="4">Type III secretion protein HpaP</fullName>
    </recommendedName>
</protein>
<dbReference type="InterPro" id="IPR013390">
    <property type="entry name" value="T3SS_HpaP"/>
</dbReference>
<evidence type="ECO:0000256" key="1">
    <source>
        <dbReference type="SAM" id="MobiDB-lite"/>
    </source>
</evidence>
<feature type="region of interest" description="Disordered" evidence="1">
    <location>
        <begin position="46"/>
        <end position="146"/>
    </location>
</feature>
<reference evidence="2 3" key="1">
    <citation type="submission" date="2020-04" db="EMBL/GenBank/DDBJ databases">
        <authorList>
            <person name="De Canck E."/>
        </authorList>
    </citation>
    <scope>NUCLEOTIDE SEQUENCE [LARGE SCALE GENOMIC DNA]</scope>
    <source>
        <strain evidence="2 3">LMG 29739</strain>
    </source>
</reference>
<dbReference type="EMBL" id="CADIKF010000063">
    <property type="protein sequence ID" value="CAB3769467.1"/>
    <property type="molecule type" value="Genomic_DNA"/>
</dbReference>
<accession>A0A6J5EV40</accession>
<dbReference type="RefSeq" id="WP_175114690.1">
    <property type="nucleotide sequence ID" value="NZ_CADIKF010000063.1"/>
</dbReference>
<evidence type="ECO:0000313" key="3">
    <source>
        <dbReference type="Proteomes" id="UP000494329"/>
    </source>
</evidence>
<evidence type="ECO:0008006" key="4">
    <source>
        <dbReference type="Google" id="ProtNLM"/>
    </source>
</evidence>
<feature type="compositionally biased region" description="Low complexity" evidence="1">
    <location>
        <begin position="61"/>
        <end position="74"/>
    </location>
</feature>
<keyword evidence="3" id="KW-1185">Reference proteome</keyword>